<reference evidence="3" key="1">
    <citation type="submission" date="2023-04" db="EMBL/GenBank/DDBJ databases">
        <title>Phytophthora lilii NBRC 32176.</title>
        <authorList>
            <person name="Ichikawa N."/>
            <person name="Sato H."/>
            <person name="Tonouchi N."/>
        </authorList>
    </citation>
    <scope>NUCLEOTIDE SEQUENCE</scope>
    <source>
        <strain evidence="3">NBRC 32176</strain>
    </source>
</reference>
<dbReference type="InterPro" id="IPR006224">
    <property type="entry name" value="PsdUridine_synth_RluA-like_CS"/>
</dbReference>
<dbReference type="Pfam" id="PF00849">
    <property type="entry name" value="PseudoU_synth_2"/>
    <property type="match status" value="1"/>
</dbReference>
<dbReference type="PANTHER" id="PTHR21600:SF89">
    <property type="entry name" value="RIBOSOMAL LARGE SUBUNIT PSEUDOURIDINE SYNTHASE A"/>
    <property type="match status" value="1"/>
</dbReference>
<dbReference type="PROSITE" id="PS01129">
    <property type="entry name" value="PSI_RLU"/>
    <property type="match status" value="1"/>
</dbReference>
<dbReference type="InterPro" id="IPR050188">
    <property type="entry name" value="RluA_PseudoU_synthase"/>
</dbReference>
<dbReference type="GO" id="GO:0009982">
    <property type="term" value="F:pseudouridine synthase activity"/>
    <property type="evidence" value="ECO:0007669"/>
    <property type="project" value="InterPro"/>
</dbReference>
<dbReference type="AlphaFoldDB" id="A0A9W6TAF1"/>
<dbReference type="GO" id="GO:0003723">
    <property type="term" value="F:RNA binding"/>
    <property type="evidence" value="ECO:0007669"/>
    <property type="project" value="InterPro"/>
</dbReference>
<dbReference type="Proteomes" id="UP001165083">
    <property type="component" value="Unassembled WGS sequence"/>
</dbReference>
<dbReference type="EMBL" id="BSXW01000012">
    <property type="protein sequence ID" value="GMF09575.1"/>
    <property type="molecule type" value="Genomic_DNA"/>
</dbReference>
<gene>
    <name evidence="3" type="ORF">Plil01_000046700</name>
</gene>
<dbReference type="GO" id="GO:0000455">
    <property type="term" value="P:enzyme-directed rRNA pseudouridine synthesis"/>
    <property type="evidence" value="ECO:0007669"/>
    <property type="project" value="TreeGrafter"/>
</dbReference>
<proteinExistence type="predicted"/>
<feature type="domain" description="Pseudouridine synthase RsuA/RluA-like" evidence="2">
    <location>
        <begin position="191"/>
        <end position="357"/>
    </location>
</feature>
<dbReference type="OrthoDB" id="418349at2759"/>
<dbReference type="InterPro" id="IPR020103">
    <property type="entry name" value="PsdUridine_synth_cat_dom_sf"/>
</dbReference>
<sequence>MGTKRKRDAAATDAEPLEPTREMQQLITAALTTLQLPTDAFESAENADSEVAERIRKLGLDRLKRMPKLQPPGSVYSSDLAIRLFFSCRKAGVVTVHAESSSESSVVSSIDTPLKLAEVCVRELQSQLSRRADRLVVRVWLPEKEDIALGASPDRILVQVREFAECKTSGSVDKALLAQLPFKILFRDDAVLVVNKPANMLSVDGTNPDAPISLHRCILNMYPEARMVHRLDQETSGLLVVALIKTAAQSLNAQFRDRSVEKTYVARVNGWINEKVMSSGHVRVPMEKHPTQPLVQHVVSDREVDTSSPLWSVTEYSVKSRTIDDTDSDEAEGTKTSTVVELKPVTGKTHQLRLHMQYLGHPILGDSLYSPEIVYHRAPRLCLHAAKLSFTHPVTGDRLSFENPCPDDFFTAKGDNSAVISQRPQSFANA</sequence>
<comment type="caution">
    <text evidence="3">The sequence shown here is derived from an EMBL/GenBank/DDBJ whole genome shotgun (WGS) entry which is preliminary data.</text>
</comment>
<name>A0A9W6TAF1_9STRA</name>
<accession>A0A9W6TAF1</accession>
<feature type="region of interest" description="Disordered" evidence="1">
    <location>
        <begin position="1"/>
        <end position="21"/>
    </location>
</feature>
<evidence type="ECO:0000256" key="1">
    <source>
        <dbReference type="SAM" id="MobiDB-lite"/>
    </source>
</evidence>
<dbReference type="PANTHER" id="PTHR21600">
    <property type="entry name" value="MITOCHONDRIAL RNA PSEUDOURIDINE SYNTHASE"/>
    <property type="match status" value="1"/>
</dbReference>
<organism evidence="3 4">
    <name type="scientific">Phytophthora lilii</name>
    <dbReference type="NCBI Taxonomy" id="2077276"/>
    <lineage>
        <taxon>Eukaryota</taxon>
        <taxon>Sar</taxon>
        <taxon>Stramenopiles</taxon>
        <taxon>Oomycota</taxon>
        <taxon>Peronosporomycetes</taxon>
        <taxon>Peronosporales</taxon>
        <taxon>Peronosporaceae</taxon>
        <taxon>Phytophthora</taxon>
    </lineage>
</organism>
<dbReference type="Gene3D" id="3.30.2350.10">
    <property type="entry name" value="Pseudouridine synthase"/>
    <property type="match status" value="1"/>
</dbReference>
<evidence type="ECO:0000313" key="3">
    <source>
        <dbReference type="EMBL" id="GMF09575.1"/>
    </source>
</evidence>
<protein>
    <submittedName>
        <fullName evidence="3">Unnamed protein product</fullName>
    </submittedName>
</protein>
<evidence type="ECO:0000313" key="4">
    <source>
        <dbReference type="Proteomes" id="UP001165083"/>
    </source>
</evidence>
<dbReference type="SUPFAM" id="SSF55120">
    <property type="entry name" value="Pseudouridine synthase"/>
    <property type="match status" value="1"/>
</dbReference>
<dbReference type="CDD" id="cd02869">
    <property type="entry name" value="PseudoU_synth_RluA_like"/>
    <property type="match status" value="1"/>
</dbReference>
<keyword evidence="4" id="KW-1185">Reference proteome</keyword>
<evidence type="ECO:0000259" key="2">
    <source>
        <dbReference type="Pfam" id="PF00849"/>
    </source>
</evidence>
<dbReference type="InterPro" id="IPR006145">
    <property type="entry name" value="PsdUridine_synth_RsuA/RluA"/>
</dbReference>